<keyword evidence="2" id="KW-1185">Reference proteome</keyword>
<dbReference type="STRING" id="695939.SAMN00790413_05768"/>
<protein>
    <submittedName>
        <fullName evidence="1">Uncharacterized protein</fullName>
    </submittedName>
</protein>
<reference evidence="1 2" key="1">
    <citation type="submission" date="2017-04" db="EMBL/GenBank/DDBJ databases">
        <authorList>
            <person name="Afonso C.L."/>
            <person name="Miller P.J."/>
            <person name="Scott M.A."/>
            <person name="Spackman E."/>
            <person name="Goraichik I."/>
            <person name="Dimitrov K.M."/>
            <person name="Suarez D.L."/>
            <person name="Swayne D.E."/>
        </authorList>
    </citation>
    <scope>NUCLEOTIDE SEQUENCE [LARGE SCALE GENOMIC DNA]</scope>
    <source>
        <strain evidence="1 2">KR-140</strain>
    </source>
</reference>
<evidence type="ECO:0000313" key="1">
    <source>
        <dbReference type="EMBL" id="SMB79114.1"/>
    </source>
</evidence>
<name>A0A1W1UEA3_9DEIO</name>
<dbReference type="Proteomes" id="UP000192582">
    <property type="component" value="Unassembled WGS sequence"/>
</dbReference>
<dbReference type="EMBL" id="FWWU01000003">
    <property type="protein sequence ID" value="SMB79114.1"/>
    <property type="molecule type" value="Genomic_DNA"/>
</dbReference>
<dbReference type="AlphaFoldDB" id="A0A1W1UEA3"/>
<evidence type="ECO:0000313" key="2">
    <source>
        <dbReference type="Proteomes" id="UP000192582"/>
    </source>
</evidence>
<sequence length="41" mass="4540">MDSLGLMTPGCISARSIFFYGCTLDLLRKSWAKVGVWSETV</sequence>
<proteinExistence type="predicted"/>
<accession>A0A1W1UEA3</accession>
<organism evidence="1 2">
    <name type="scientific">Deinococcus hopiensis KR-140</name>
    <dbReference type="NCBI Taxonomy" id="695939"/>
    <lineage>
        <taxon>Bacteria</taxon>
        <taxon>Thermotogati</taxon>
        <taxon>Deinococcota</taxon>
        <taxon>Deinococci</taxon>
        <taxon>Deinococcales</taxon>
        <taxon>Deinococcaceae</taxon>
        <taxon>Deinococcus</taxon>
    </lineage>
</organism>
<gene>
    <name evidence="1" type="ORF">SAMN00790413_05768</name>
</gene>